<dbReference type="Proteomes" id="UP000326453">
    <property type="component" value="Plasmid pPAN2"/>
</dbReference>
<organism evidence="2 3">
    <name type="scientific">Paracoccus pantotrophus</name>
    <name type="common">Thiosphaera pantotropha</name>
    <dbReference type="NCBI Taxonomy" id="82367"/>
    <lineage>
        <taxon>Bacteria</taxon>
        <taxon>Pseudomonadati</taxon>
        <taxon>Pseudomonadota</taxon>
        <taxon>Alphaproteobacteria</taxon>
        <taxon>Rhodobacterales</taxon>
        <taxon>Paracoccaceae</taxon>
        <taxon>Paracoccus</taxon>
    </lineage>
</organism>
<keyword evidence="1" id="KW-0472">Membrane</keyword>
<accession>A0AAE6NWI7</accession>
<evidence type="ECO:0000313" key="3">
    <source>
        <dbReference type="Proteomes" id="UP000326453"/>
    </source>
</evidence>
<dbReference type="RefSeq" id="WP_147429353.1">
    <property type="nucleotide sequence ID" value="NZ_CP044425.1"/>
</dbReference>
<keyword evidence="2" id="KW-0614">Plasmid</keyword>
<feature type="transmembrane region" description="Helical" evidence="1">
    <location>
        <begin position="44"/>
        <end position="62"/>
    </location>
</feature>
<keyword evidence="1" id="KW-1133">Transmembrane helix</keyword>
<protein>
    <submittedName>
        <fullName evidence="2">Uncharacterized protein</fullName>
    </submittedName>
</protein>
<sequence>MESFARTVFRLRLAKWVWACVAGTIAYALMLADVFAYILQALAYQGIFVVAWVAIALVHITGAEPEDPQPARAINPAGWGPG</sequence>
<proteinExistence type="predicted"/>
<dbReference type="GeneID" id="51370585"/>
<evidence type="ECO:0000256" key="1">
    <source>
        <dbReference type="SAM" id="Phobius"/>
    </source>
</evidence>
<dbReference type="AlphaFoldDB" id="A0AAE6NWI7"/>
<evidence type="ECO:0000313" key="2">
    <source>
        <dbReference type="EMBL" id="QFG36247.1"/>
    </source>
</evidence>
<reference evidence="2 3" key="1">
    <citation type="submission" date="2019-01" db="EMBL/GenBank/DDBJ databases">
        <title>Complete Genome Sequence and Annotation of the Paracoccus pantotrophus type strain DSM 2944.</title>
        <authorList>
            <person name="Bockwoldt J.A."/>
            <person name="Zimmermann M."/>
            <person name="Tiso T."/>
            <person name="Blank L.M."/>
        </authorList>
    </citation>
    <scope>NUCLEOTIDE SEQUENCE [LARGE SCALE GENOMIC DNA]</scope>
    <source>
        <strain evidence="2 3">DSM 2944</strain>
        <plasmid evidence="3">ppan2</plasmid>
    </source>
</reference>
<feature type="transmembrane region" description="Helical" evidence="1">
    <location>
        <begin position="16"/>
        <end position="38"/>
    </location>
</feature>
<dbReference type="KEGG" id="ppan:ESD82_08415"/>
<geneLocation type="plasmid" evidence="3">
    <name>ppan2</name>
</geneLocation>
<gene>
    <name evidence="2" type="ORF">ESD82_08415</name>
</gene>
<keyword evidence="1" id="KW-0812">Transmembrane</keyword>
<name>A0AAE6NWI7_PARPN</name>
<dbReference type="EMBL" id="CP044425">
    <property type="protein sequence ID" value="QFG36247.1"/>
    <property type="molecule type" value="Genomic_DNA"/>
</dbReference>